<gene>
    <name evidence="4" type="ORF">PR048_008326</name>
</gene>
<comment type="similarity">
    <text evidence="2">Belongs to the SLX9 family.</text>
</comment>
<evidence type="ECO:0008006" key="6">
    <source>
        <dbReference type="Google" id="ProtNLM"/>
    </source>
</evidence>
<protein>
    <recommendedName>
        <fullName evidence="6">Protein FAM207A</fullName>
    </recommendedName>
</protein>
<evidence type="ECO:0000256" key="3">
    <source>
        <dbReference type="ARBA" id="ARBA00023242"/>
    </source>
</evidence>
<evidence type="ECO:0000313" key="4">
    <source>
        <dbReference type="EMBL" id="KAJ8888832.1"/>
    </source>
</evidence>
<name>A0ABQ9HX41_9NEOP</name>
<keyword evidence="3" id="KW-0539">Nucleus</keyword>
<accession>A0ABQ9HX41</accession>
<proteinExistence type="inferred from homology"/>
<dbReference type="Pfam" id="PF15341">
    <property type="entry name" value="SLX9"/>
    <property type="match status" value="1"/>
</dbReference>
<evidence type="ECO:0000256" key="1">
    <source>
        <dbReference type="ARBA" id="ARBA00004604"/>
    </source>
</evidence>
<evidence type="ECO:0000313" key="5">
    <source>
        <dbReference type="Proteomes" id="UP001159363"/>
    </source>
</evidence>
<organism evidence="4 5">
    <name type="scientific">Dryococelus australis</name>
    <dbReference type="NCBI Taxonomy" id="614101"/>
    <lineage>
        <taxon>Eukaryota</taxon>
        <taxon>Metazoa</taxon>
        <taxon>Ecdysozoa</taxon>
        <taxon>Arthropoda</taxon>
        <taxon>Hexapoda</taxon>
        <taxon>Insecta</taxon>
        <taxon>Pterygota</taxon>
        <taxon>Neoptera</taxon>
        <taxon>Polyneoptera</taxon>
        <taxon>Phasmatodea</taxon>
        <taxon>Verophasmatodea</taxon>
        <taxon>Anareolatae</taxon>
        <taxon>Phasmatidae</taxon>
        <taxon>Eurycanthinae</taxon>
        <taxon>Dryococelus</taxon>
    </lineage>
</organism>
<keyword evidence="5" id="KW-1185">Reference proteome</keyword>
<comment type="subcellular location">
    <subcellularLocation>
        <location evidence="1">Nucleus</location>
        <location evidence="1">Nucleolus</location>
    </subcellularLocation>
</comment>
<evidence type="ECO:0000256" key="2">
    <source>
        <dbReference type="ARBA" id="ARBA00011022"/>
    </source>
</evidence>
<comment type="caution">
    <text evidence="4">The sequence shown here is derived from an EMBL/GenBank/DDBJ whole genome shotgun (WGS) entry which is preliminary data.</text>
</comment>
<dbReference type="EMBL" id="JARBHB010000003">
    <property type="protein sequence ID" value="KAJ8888832.1"/>
    <property type="molecule type" value="Genomic_DNA"/>
</dbReference>
<sequence>MTSLSAEQSLPAMAAEALMSNPAYVHPCYQRDPLVMGKLKRARQKFHLSRTKEVDSNSTDTLTNFQSSSSNSLSLNSIPENIFSGIEISFDDLKQKLPESDVKSIISSRHDISKKNLKKKEKIKLRHEMFVKKLEVVSQLRKEAKQKQKPKAKTQAPTVMREVKSLFDSLPSLEGLYRNKQPINKDKKSVPKIKKRQKMITSASVWTRYRPSSLGLSTLADGVMKCPAYPVLLGNQSS</sequence>
<dbReference type="InterPro" id="IPR028160">
    <property type="entry name" value="Slx9-like"/>
</dbReference>
<reference evidence="4 5" key="1">
    <citation type="submission" date="2023-02" db="EMBL/GenBank/DDBJ databases">
        <title>LHISI_Scaffold_Assembly.</title>
        <authorList>
            <person name="Stuart O.P."/>
            <person name="Cleave R."/>
            <person name="Magrath M.J.L."/>
            <person name="Mikheyev A.S."/>
        </authorList>
    </citation>
    <scope>NUCLEOTIDE SEQUENCE [LARGE SCALE GENOMIC DNA]</scope>
    <source>
        <strain evidence="4">Daus_M_001</strain>
        <tissue evidence="4">Leg muscle</tissue>
    </source>
</reference>
<dbReference type="Proteomes" id="UP001159363">
    <property type="component" value="Chromosome 3"/>
</dbReference>